<gene>
    <name evidence="1" type="ORF">EIP91_000243</name>
</gene>
<comment type="caution">
    <text evidence="1">The sequence shown here is derived from an EMBL/GenBank/DDBJ whole genome shotgun (WGS) entry which is preliminary data.</text>
</comment>
<protein>
    <submittedName>
        <fullName evidence="1">Uncharacterized protein</fullName>
    </submittedName>
</protein>
<proteinExistence type="predicted"/>
<dbReference type="GO" id="GO:0004029">
    <property type="term" value="F:aldehyde dehydrogenase (NAD+) activity"/>
    <property type="evidence" value="ECO:0007669"/>
    <property type="project" value="TreeGrafter"/>
</dbReference>
<dbReference type="PANTHER" id="PTHR48079">
    <property type="entry name" value="PROTEIN YEEZ"/>
    <property type="match status" value="1"/>
</dbReference>
<dbReference type="OrthoDB" id="2130169at2759"/>
<dbReference type="AlphaFoldDB" id="A0A4R0RJL7"/>
<evidence type="ECO:0000313" key="1">
    <source>
        <dbReference type="EMBL" id="TCD67322.1"/>
    </source>
</evidence>
<dbReference type="InterPro" id="IPR051783">
    <property type="entry name" value="NAD(P)-dependent_oxidoreduct"/>
</dbReference>
<dbReference type="SUPFAM" id="SSF51735">
    <property type="entry name" value="NAD(P)-binding Rossmann-fold domains"/>
    <property type="match status" value="1"/>
</dbReference>
<dbReference type="PANTHER" id="PTHR48079:SF6">
    <property type="entry name" value="NAD(P)-BINDING DOMAIN-CONTAINING PROTEIN-RELATED"/>
    <property type="match status" value="1"/>
</dbReference>
<reference evidence="1 2" key="1">
    <citation type="submission" date="2018-11" db="EMBL/GenBank/DDBJ databases">
        <title>Genome assembly of Steccherinum ochraceum LE-BIN_3174, the white-rot fungus of the Steccherinaceae family (The Residual Polyporoid clade, Polyporales, Basidiomycota).</title>
        <authorList>
            <person name="Fedorova T.V."/>
            <person name="Glazunova O.A."/>
            <person name="Landesman E.O."/>
            <person name="Moiseenko K.V."/>
            <person name="Psurtseva N.V."/>
            <person name="Savinova O.S."/>
            <person name="Shakhova N.V."/>
            <person name="Tyazhelova T.V."/>
            <person name="Vasina D.V."/>
        </authorList>
    </citation>
    <scope>NUCLEOTIDE SEQUENCE [LARGE SCALE GENOMIC DNA]</scope>
    <source>
        <strain evidence="1 2">LE-BIN_3174</strain>
    </source>
</reference>
<evidence type="ECO:0000313" key="2">
    <source>
        <dbReference type="Proteomes" id="UP000292702"/>
    </source>
</evidence>
<dbReference type="Gene3D" id="3.40.50.720">
    <property type="entry name" value="NAD(P)-binding Rossmann-like Domain"/>
    <property type="match status" value="1"/>
</dbReference>
<dbReference type="GO" id="GO:0005737">
    <property type="term" value="C:cytoplasm"/>
    <property type="evidence" value="ECO:0007669"/>
    <property type="project" value="TreeGrafter"/>
</dbReference>
<dbReference type="EMBL" id="RWJN01000101">
    <property type="protein sequence ID" value="TCD67322.1"/>
    <property type="molecule type" value="Genomic_DNA"/>
</dbReference>
<dbReference type="STRING" id="92696.A0A4R0RJL7"/>
<organism evidence="1 2">
    <name type="scientific">Steccherinum ochraceum</name>
    <dbReference type="NCBI Taxonomy" id="92696"/>
    <lineage>
        <taxon>Eukaryota</taxon>
        <taxon>Fungi</taxon>
        <taxon>Dikarya</taxon>
        <taxon>Basidiomycota</taxon>
        <taxon>Agaricomycotina</taxon>
        <taxon>Agaricomycetes</taxon>
        <taxon>Polyporales</taxon>
        <taxon>Steccherinaceae</taxon>
        <taxon>Steccherinum</taxon>
    </lineage>
</organism>
<name>A0A4R0RJL7_9APHY</name>
<sequence>MSNQTQILFLGGAGYIGGTVLDAILKHPKVSEFTITAYIRSAETAEKLKALGVNAVSGPSSIVEDLAANSNVVINCASSDDAAFVETILAGAKKAYNRTHVQPVIIHTSGTAIISDKAMGQYAEKIYDDVADEAVLAAIPATARHRAGDIRLAAAHGEGYVKAYVIIPPLIYGLATGRFVDAGIQNPVTTSVMFLDAIRQKRGLFGRIGPGKNVYATVEVHDVARLYLTMLDAALERKQIAGGSAYYTAVDGEVTLGDFTQAVASELHNAGVTDTEEVTEVTAEEAKKWPMLAMLGDNVRVSDTRSRSLGWKPTHKQGDFLIKIRESAQFYATSGMYKQNKFVGWVA</sequence>
<dbReference type="Proteomes" id="UP000292702">
    <property type="component" value="Unassembled WGS sequence"/>
</dbReference>
<dbReference type="InterPro" id="IPR036291">
    <property type="entry name" value="NAD(P)-bd_dom_sf"/>
</dbReference>
<keyword evidence="2" id="KW-1185">Reference proteome</keyword>
<accession>A0A4R0RJL7</accession>